<dbReference type="InterPro" id="IPR014721">
    <property type="entry name" value="Ribsml_uS5_D2-typ_fold_subgr"/>
</dbReference>
<evidence type="ECO:0000313" key="7">
    <source>
        <dbReference type="Proteomes" id="UP001164693"/>
    </source>
</evidence>
<reference evidence="6" key="1">
    <citation type="submission" date="2022-05" db="EMBL/GenBank/DDBJ databases">
        <title>Jatrophihabitans sp. SB3-54 whole genome sequence.</title>
        <authorList>
            <person name="Suh M.K."/>
            <person name="Eom M.K."/>
            <person name="Kim J.S."/>
            <person name="Kim H.S."/>
            <person name="Do H.E."/>
            <person name="Shin Y.K."/>
            <person name="Lee J.-S."/>
        </authorList>
    </citation>
    <scope>NUCLEOTIDE SEQUENCE</scope>
    <source>
        <strain evidence="6">SB3-54</strain>
    </source>
</reference>
<evidence type="ECO:0000313" key="6">
    <source>
        <dbReference type="EMBL" id="WAX55259.1"/>
    </source>
</evidence>
<dbReference type="PANTHER" id="PTHR33992">
    <property type="entry name" value="RIBONUCLEASE P PROTEIN COMPONENT"/>
    <property type="match status" value="1"/>
</dbReference>
<dbReference type="InterPro" id="IPR000100">
    <property type="entry name" value="RNase_P"/>
</dbReference>
<evidence type="ECO:0000256" key="1">
    <source>
        <dbReference type="ARBA" id="ARBA00022694"/>
    </source>
</evidence>
<keyword evidence="5" id="KW-0694">RNA-binding</keyword>
<evidence type="ECO:0000256" key="3">
    <source>
        <dbReference type="ARBA" id="ARBA00022759"/>
    </source>
</evidence>
<dbReference type="InterPro" id="IPR020568">
    <property type="entry name" value="Ribosomal_Su5_D2-typ_SF"/>
</dbReference>
<dbReference type="Gene3D" id="3.30.230.10">
    <property type="match status" value="1"/>
</dbReference>
<sequence length="113" mass="11598">MRRSADFAAVVRTGARVRRGSLVVHQLAGLSDGPATAGLVVGRSVGGSVVRHRVSRRLRAQLAARVQLLPVGSGTVVRALPPSASASSAEFGRDLDAALSKLARVPRPAGAGR</sequence>
<organism evidence="6 7">
    <name type="scientific">Jatrophihabitans cynanchi</name>
    <dbReference type="NCBI Taxonomy" id="2944128"/>
    <lineage>
        <taxon>Bacteria</taxon>
        <taxon>Bacillati</taxon>
        <taxon>Actinomycetota</taxon>
        <taxon>Actinomycetes</taxon>
        <taxon>Jatrophihabitantales</taxon>
        <taxon>Jatrophihabitantaceae</taxon>
        <taxon>Jatrophihabitans</taxon>
    </lineage>
</organism>
<evidence type="ECO:0000256" key="4">
    <source>
        <dbReference type="ARBA" id="ARBA00022801"/>
    </source>
</evidence>
<keyword evidence="7" id="KW-1185">Reference proteome</keyword>
<dbReference type="PANTHER" id="PTHR33992:SF1">
    <property type="entry name" value="RIBONUCLEASE P PROTEIN COMPONENT"/>
    <property type="match status" value="1"/>
</dbReference>
<name>A0ABY7JVQ6_9ACTN</name>
<dbReference type="Pfam" id="PF00825">
    <property type="entry name" value="Ribonuclease_P"/>
    <property type="match status" value="1"/>
</dbReference>
<keyword evidence="1" id="KW-0819">tRNA processing</keyword>
<protein>
    <submittedName>
        <fullName evidence="6">Ribonuclease P protein component</fullName>
    </submittedName>
</protein>
<dbReference type="RefSeq" id="WP_331459729.1">
    <property type="nucleotide sequence ID" value="NZ_CP097463.1"/>
</dbReference>
<evidence type="ECO:0000256" key="5">
    <source>
        <dbReference type="ARBA" id="ARBA00022884"/>
    </source>
</evidence>
<dbReference type="SUPFAM" id="SSF54211">
    <property type="entry name" value="Ribosomal protein S5 domain 2-like"/>
    <property type="match status" value="1"/>
</dbReference>
<dbReference type="Proteomes" id="UP001164693">
    <property type="component" value="Chromosome"/>
</dbReference>
<keyword evidence="2" id="KW-0540">Nuclease</keyword>
<dbReference type="EMBL" id="CP097463">
    <property type="protein sequence ID" value="WAX55259.1"/>
    <property type="molecule type" value="Genomic_DNA"/>
</dbReference>
<proteinExistence type="predicted"/>
<accession>A0ABY7JVQ6</accession>
<keyword evidence="4" id="KW-0378">Hydrolase</keyword>
<keyword evidence="3" id="KW-0255">Endonuclease</keyword>
<evidence type="ECO:0000256" key="2">
    <source>
        <dbReference type="ARBA" id="ARBA00022722"/>
    </source>
</evidence>
<gene>
    <name evidence="6" type="ORF">M6B22_11920</name>
</gene>